<evidence type="ECO:0000256" key="1">
    <source>
        <dbReference type="SAM" id="MobiDB-lite"/>
    </source>
</evidence>
<evidence type="ECO:0000313" key="2">
    <source>
        <dbReference type="EMBL" id="RHN65460.1"/>
    </source>
</evidence>
<name>A0A396IJU0_MEDTR</name>
<dbReference type="AlphaFoldDB" id="A0A396IJU0"/>
<organism evidence="2 3">
    <name type="scientific">Medicago truncatula</name>
    <name type="common">Barrel medic</name>
    <name type="synonym">Medicago tribuloides</name>
    <dbReference type="NCBI Taxonomy" id="3880"/>
    <lineage>
        <taxon>Eukaryota</taxon>
        <taxon>Viridiplantae</taxon>
        <taxon>Streptophyta</taxon>
        <taxon>Embryophyta</taxon>
        <taxon>Tracheophyta</taxon>
        <taxon>Spermatophyta</taxon>
        <taxon>Magnoliopsida</taxon>
        <taxon>eudicotyledons</taxon>
        <taxon>Gunneridae</taxon>
        <taxon>Pentapetalae</taxon>
        <taxon>rosids</taxon>
        <taxon>fabids</taxon>
        <taxon>Fabales</taxon>
        <taxon>Fabaceae</taxon>
        <taxon>Papilionoideae</taxon>
        <taxon>50 kb inversion clade</taxon>
        <taxon>NPAAA clade</taxon>
        <taxon>Hologalegina</taxon>
        <taxon>IRL clade</taxon>
        <taxon>Trifolieae</taxon>
        <taxon>Medicago</taxon>
    </lineage>
</organism>
<sequence>MIMSKEIVTGTLSMQLVQVGDSLAYDSHTIEKHNRDQPFPDLRITGPWCDVVTDLDYCQDSTTSDLEHDFGYDRRQLSIVAPPIPAAVQKNMDFLRQSWDNMAEVDVSNQQFQMVVSKKKKKHQKQQTEASKGTFPTRLKVSTSKGFQ</sequence>
<dbReference type="Gramene" id="rna13301">
    <property type="protein sequence ID" value="RHN65460.1"/>
    <property type="gene ID" value="gene13301"/>
</dbReference>
<gene>
    <name evidence="2" type="ORF">MtrunA17_Chr3g0080141</name>
</gene>
<evidence type="ECO:0000313" key="3">
    <source>
        <dbReference type="Proteomes" id="UP000265566"/>
    </source>
</evidence>
<dbReference type="Proteomes" id="UP000265566">
    <property type="component" value="Chromosome 3"/>
</dbReference>
<feature type="region of interest" description="Disordered" evidence="1">
    <location>
        <begin position="118"/>
        <end position="148"/>
    </location>
</feature>
<comment type="caution">
    <text evidence="2">The sequence shown here is derived from an EMBL/GenBank/DDBJ whole genome shotgun (WGS) entry which is preliminary data.</text>
</comment>
<proteinExistence type="predicted"/>
<protein>
    <submittedName>
        <fullName evidence="2">Uncharacterized protein</fullName>
    </submittedName>
</protein>
<reference evidence="3" key="1">
    <citation type="journal article" date="2018" name="Nat. Plants">
        <title>Whole-genome landscape of Medicago truncatula symbiotic genes.</title>
        <authorList>
            <person name="Pecrix Y."/>
            <person name="Staton S.E."/>
            <person name="Sallet E."/>
            <person name="Lelandais-Briere C."/>
            <person name="Moreau S."/>
            <person name="Carrere S."/>
            <person name="Blein T."/>
            <person name="Jardinaud M.F."/>
            <person name="Latrasse D."/>
            <person name="Zouine M."/>
            <person name="Zahm M."/>
            <person name="Kreplak J."/>
            <person name="Mayjonade B."/>
            <person name="Satge C."/>
            <person name="Perez M."/>
            <person name="Cauet S."/>
            <person name="Marande W."/>
            <person name="Chantry-Darmon C."/>
            <person name="Lopez-Roques C."/>
            <person name="Bouchez O."/>
            <person name="Berard A."/>
            <person name="Debelle F."/>
            <person name="Munos S."/>
            <person name="Bendahmane A."/>
            <person name="Berges H."/>
            <person name="Niebel A."/>
            <person name="Buitink J."/>
            <person name="Frugier F."/>
            <person name="Benhamed M."/>
            <person name="Crespi M."/>
            <person name="Gouzy J."/>
            <person name="Gamas P."/>
        </authorList>
    </citation>
    <scope>NUCLEOTIDE SEQUENCE [LARGE SCALE GENOMIC DNA]</scope>
    <source>
        <strain evidence="3">cv. Jemalong A17</strain>
    </source>
</reference>
<accession>A0A396IJU0</accession>
<dbReference type="EMBL" id="PSQE01000003">
    <property type="protein sequence ID" value="RHN65460.1"/>
    <property type="molecule type" value="Genomic_DNA"/>
</dbReference>